<dbReference type="InterPro" id="IPR023631">
    <property type="entry name" value="Amidase_dom"/>
</dbReference>
<dbReference type="InterPro" id="IPR000120">
    <property type="entry name" value="Amidase"/>
</dbReference>
<sequence>MTWTVDEQLALTATQAVAAIQSGRLKTTEYIATLLARAAALSTLNALTALNMEGALAAAQRLDALTPEARAALPLAGLPIVVKDNINTQGLMTSAGTPALESFVPRENAPTVQRLLDAGAIVLGKANMHELAFGITSTNLAAHAGPVRNPYDPGLIPGGSSGGTAVAIAARIVPAGLGTDTGGSTRIPAALTGTAGFRPSVGNGGAERRYHDPNAVVPISHTRDTVGPMARNVADLALLDEVVTGAGPLPAITLNGLRIGLPEPLWEDLEYALEDVVRAALPLLEAAGVIFVPVEMDALLELNDKVASPVAIHEAHDDVPAWLVANDAPVKTLAEVAARIASPDVRSIYDAILADPLAQQYQTALTVWRPQLQELYAQTFAAHRLDALLFPTTRLAAVPIDDLAGSSAVTINGSAPIDELSAYLRNTDPASNAGIPGLSLPAGLTSEGLPVGLELDGPLGSDRRLLAIGVAFEQVLGALPAPTL</sequence>
<dbReference type="NCBIfam" id="NF005688">
    <property type="entry name" value="PRK07488.1"/>
    <property type="match status" value="1"/>
</dbReference>
<dbReference type="PANTHER" id="PTHR11895:SF151">
    <property type="entry name" value="GLUTAMYL-TRNA(GLN) AMIDOTRANSFERASE SUBUNIT A"/>
    <property type="match status" value="1"/>
</dbReference>
<dbReference type="GO" id="GO:0003824">
    <property type="term" value="F:catalytic activity"/>
    <property type="evidence" value="ECO:0007669"/>
    <property type="project" value="InterPro"/>
</dbReference>
<name>A0A1N6HMM4_9BURK</name>
<protein>
    <submittedName>
        <fullName evidence="2">Mandelamide amidase</fullName>
    </submittedName>
</protein>
<reference evidence="2 3" key="1">
    <citation type="submission" date="2016-11" db="EMBL/GenBank/DDBJ databases">
        <authorList>
            <person name="Jaros S."/>
            <person name="Januszkiewicz K."/>
            <person name="Wedrychowicz H."/>
        </authorList>
    </citation>
    <scope>NUCLEOTIDE SEQUENCE [LARGE SCALE GENOMIC DNA]</scope>
    <source>
        <strain evidence="2 3">GAS95</strain>
    </source>
</reference>
<gene>
    <name evidence="2" type="ORF">SAMN05444165_1471</name>
</gene>
<proteinExistence type="predicted"/>
<dbReference type="AlphaFoldDB" id="A0A1N6HMM4"/>
<dbReference type="Pfam" id="PF01425">
    <property type="entry name" value="Amidase"/>
    <property type="match status" value="1"/>
</dbReference>
<dbReference type="Gene3D" id="3.90.1300.10">
    <property type="entry name" value="Amidase signature (AS) domain"/>
    <property type="match status" value="1"/>
</dbReference>
<organism evidence="2 3">
    <name type="scientific">Paraburkholderia phenazinium</name>
    <dbReference type="NCBI Taxonomy" id="60549"/>
    <lineage>
        <taxon>Bacteria</taxon>
        <taxon>Pseudomonadati</taxon>
        <taxon>Pseudomonadota</taxon>
        <taxon>Betaproteobacteria</taxon>
        <taxon>Burkholderiales</taxon>
        <taxon>Burkholderiaceae</taxon>
        <taxon>Paraburkholderia</taxon>
    </lineage>
</organism>
<dbReference type="SUPFAM" id="SSF75304">
    <property type="entry name" value="Amidase signature (AS) enzymes"/>
    <property type="match status" value="1"/>
</dbReference>
<dbReference type="OrthoDB" id="9811471at2"/>
<feature type="domain" description="Amidase" evidence="1">
    <location>
        <begin position="30"/>
        <end position="466"/>
    </location>
</feature>
<dbReference type="PANTHER" id="PTHR11895">
    <property type="entry name" value="TRANSAMIDASE"/>
    <property type="match status" value="1"/>
</dbReference>
<evidence type="ECO:0000259" key="1">
    <source>
        <dbReference type="Pfam" id="PF01425"/>
    </source>
</evidence>
<accession>A0A1N6HMM4</accession>
<evidence type="ECO:0000313" key="2">
    <source>
        <dbReference type="EMBL" id="SIO21012.1"/>
    </source>
</evidence>
<dbReference type="EMBL" id="FSRU01000001">
    <property type="protein sequence ID" value="SIO21012.1"/>
    <property type="molecule type" value="Genomic_DNA"/>
</dbReference>
<dbReference type="InterPro" id="IPR036928">
    <property type="entry name" value="AS_sf"/>
</dbReference>
<dbReference type="Proteomes" id="UP000185151">
    <property type="component" value="Unassembled WGS sequence"/>
</dbReference>
<keyword evidence="3" id="KW-1185">Reference proteome</keyword>
<evidence type="ECO:0000313" key="3">
    <source>
        <dbReference type="Proteomes" id="UP000185151"/>
    </source>
</evidence>
<dbReference type="RefSeq" id="WP_074295013.1">
    <property type="nucleotide sequence ID" value="NZ_FSRU01000001.1"/>
</dbReference>